<sequence>MMGYDIGFDPAGGIAVTVRLDQTALKRISGKDSFHIKLNLICDKMTPLSLDYEYPIEHRTVINVPKALKAIDAQKLALRSAKTAASETEDEVFYDNCDTKEDAKMPEQKRLKETKGYLKPKEDDRRVEACRKPMETTPAMPRYGDGKLSKNSIFHSW</sequence>
<dbReference type="EMBL" id="AZBU02000002">
    <property type="protein sequence ID" value="TKR94498.1"/>
    <property type="molecule type" value="Genomic_DNA"/>
</dbReference>
<dbReference type="AlphaFoldDB" id="A0A4U5PDL8"/>
<keyword evidence="3" id="KW-1185">Reference proteome</keyword>
<protein>
    <submittedName>
        <fullName evidence="2">Uncharacterized protein</fullName>
    </submittedName>
</protein>
<evidence type="ECO:0000313" key="3">
    <source>
        <dbReference type="Proteomes" id="UP000298663"/>
    </source>
</evidence>
<proteinExistence type="predicted"/>
<reference evidence="2 3" key="1">
    <citation type="journal article" date="2015" name="Genome Biol.">
        <title>Comparative genomics of Steinernema reveals deeply conserved gene regulatory networks.</title>
        <authorList>
            <person name="Dillman A.R."/>
            <person name="Macchietto M."/>
            <person name="Porter C.F."/>
            <person name="Rogers A."/>
            <person name="Williams B."/>
            <person name="Antoshechkin I."/>
            <person name="Lee M.M."/>
            <person name="Goodwin Z."/>
            <person name="Lu X."/>
            <person name="Lewis E.E."/>
            <person name="Goodrich-Blair H."/>
            <person name="Stock S.P."/>
            <person name="Adams B.J."/>
            <person name="Sternberg P.W."/>
            <person name="Mortazavi A."/>
        </authorList>
    </citation>
    <scope>NUCLEOTIDE SEQUENCE [LARGE SCALE GENOMIC DNA]</scope>
    <source>
        <strain evidence="2 3">ALL</strain>
    </source>
</reference>
<name>A0A4U5PDL8_STECR</name>
<gene>
    <name evidence="2" type="ORF">L596_008774</name>
</gene>
<reference evidence="2 3" key="2">
    <citation type="journal article" date="2019" name="G3 (Bethesda)">
        <title>Hybrid Assembly of the Genome of the Entomopathogenic Nematode Steinernema carpocapsae Identifies the X-Chromosome.</title>
        <authorList>
            <person name="Serra L."/>
            <person name="Macchietto M."/>
            <person name="Macias-Munoz A."/>
            <person name="McGill C.J."/>
            <person name="Rodriguez I.M."/>
            <person name="Rodriguez B."/>
            <person name="Murad R."/>
            <person name="Mortazavi A."/>
        </authorList>
    </citation>
    <scope>NUCLEOTIDE SEQUENCE [LARGE SCALE GENOMIC DNA]</scope>
    <source>
        <strain evidence="2 3">ALL</strain>
    </source>
</reference>
<feature type="region of interest" description="Disordered" evidence="1">
    <location>
        <begin position="103"/>
        <end position="157"/>
    </location>
</feature>
<feature type="compositionally biased region" description="Basic and acidic residues" evidence="1">
    <location>
        <begin position="103"/>
        <end position="134"/>
    </location>
</feature>
<organism evidence="2 3">
    <name type="scientific">Steinernema carpocapsae</name>
    <name type="common">Entomopathogenic nematode</name>
    <dbReference type="NCBI Taxonomy" id="34508"/>
    <lineage>
        <taxon>Eukaryota</taxon>
        <taxon>Metazoa</taxon>
        <taxon>Ecdysozoa</taxon>
        <taxon>Nematoda</taxon>
        <taxon>Chromadorea</taxon>
        <taxon>Rhabditida</taxon>
        <taxon>Tylenchina</taxon>
        <taxon>Panagrolaimomorpha</taxon>
        <taxon>Strongyloidoidea</taxon>
        <taxon>Steinernematidae</taxon>
        <taxon>Steinernema</taxon>
    </lineage>
</organism>
<evidence type="ECO:0000256" key="1">
    <source>
        <dbReference type="SAM" id="MobiDB-lite"/>
    </source>
</evidence>
<dbReference type="Proteomes" id="UP000298663">
    <property type="component" value="Unassembled WGS sequence"/>
</dbReference>
<comment type="caution">
    <text evidence="2">The sequence shown here is derived from an EMBL/GenBank/DDBJ whole genome shotgun (WGS) entry which is preliminary data.</text>
</comment>
<evidence type="ECO:0000313" key="2">
    <source>
        <dbReference type="EMBL" id="TKR94498.1"/>
    </source>
</evidence>
<accession>A0A4U5PDL8</accession>